<reference evidence="2 3" key="1">
    <citation type="submission" date="2019-03" db="EMBL/GenBank/DDBJ databases">
        <title>Metabolic potential of uncultured bacteria and archaea associated with petroleum seepage in deep-sea sediments.</title>
        <authorList>
            <person name="Dong X."/>
            <person name="Hubert C."/>
        </authorList>
    </citation>
    <scope>NUCLEOTIDE SEQUENCE [LARGE SCALE GENOMIC DNA]</scope>
    <source>
        <strain evidence="2">E44_bin18</strain>
    </source>
</reference>
<protein>
    <submittedName>
        <fullName evidence="2">Tetratricopeptide repeat protein</fullName>
    </submittedName>
</protein>
<organism evidence="2 3">
    <name type="scientific">candidate division TA06 bacterium</name>
    <dbReference type="NCBI Taxonomy" id="2250710"/>
    <lineage>
        <taxon>Bacteria</taxon>
        <taxon>Bacteria division TA06</taxon>
    </lineage>
</organism>
<dbReference type="PANTHER" id="PTHR12558">
    <property type="entry name" value="CELL DIVISION CYCLE 16,23,27"/>
    <property type="match status" value="1"/>
</dbReference>
<dbReference type="Pfam" id="PF13432">
    <property type="entry name" value="TPR_16"/>
    <property type="match status" value="3"/>
</dbReference>
<gene>
    <name evidence="2" type="ORF">E3J62_05480</name>
</gene>
<dbReference type="PANTHER" id="PTHR12558:SF13">
    <property type="entry name" value="CELL DIVISION CYCLE PROTEIN 27 HOMOLOG"/>
    <property type="match status" value="1"/>
</dbReference>
<dbReference type="InterPro" id="IPR019734">
    <property type="entry name" value="TPR_rpt"/>
</dbReference>
<dbReference type="InterPro" id="IPR011990">
    <property type="entry name" value="TPR-like_helical_dom_sf"/>
</dbReference>
<dbReference type="EMBL" id="SOJN01000070">
    <property type="protein sequence ID" value="TET45989.1"/>
    <property type="molecule type" value="Genomic_DNA"/>
</dbReference>
<dbReference type="Gene3D" id="1.25.40.10">
    <property type="entry name" value="Tetratricopeptide repeat domain"/>
    <property type="match status" value="4"/>
</dbReference>
<dbReference type="AlphaFoldDB" id="A0A523UUF7"/>
<dbReference type="PROSITE" id="PS50005">
    <property type="entry name" value="TPR"/>
    <property type="match status" value="1"/>
</dbReference>
<comment type="caution">
    <text evidence="2">The sequence shown here is derived from an EMBL/GenBank/DDBJ whole genome shotgun (WGS) entry which is preliminary data.</text>
</comment>
<name>A0A523UUF7_UNCT6</name>
<dbReference type="SUPFAM" id="SSF48452">
    <property type="entry name" value="TPR-like"/>
    <property type="match status" value="2"/>
</dbReference>
<accession>A0A523UUF7</accession>
<proteinExistence type="predicted"/>
<keyword evidence="1" id="KW-0802">TPR repeat</keyword>
<dbReference type="SMART" id="SM00028">
    <property type="entry name" value="TPR"/>
    <property type="match status" value="7"/>
</dbReference>
<evidence type="ECO:0000256" key="1">
    <source>
        <dbReference type="PROSITE-ProRule" id="PRU00339"/>
    </source>
</evidence>
<dbReference type="Pfam" id="PF13174">
    <property type="entry name" value="TPR_6"/>
    <property type="match status" value="2"/>
</dbReference>
<dbReference type="Proteomes" id="UP000315525">
    <property type="component" value="Unassembled WGS sequence"/>
</dbReference>
<feature type="repeat" description="TPR" evidence="1">
    <location>
        <begin position="109"/>
        <end position="142"/>
    </location>
</feature>
<evidence type="ECO:0000313" key="2">
    <source>
        <dbReference type="EMBL" id="TET45989.1"/>
    </source>
</evidence>
<dbReference type="GO" id="GO:0051301">
    <property type="term" value="P:cell division"/>
    <property type="evidence" value="ECO:0007669"/>
    <property type="project" value="TreeGrafter"/>
</dbReference>
<dbReference type="PROSITE" id="PS51257">
    <property type="entry name" value="PROKAR_LIPOPROTEIN"/>
    <property type="match status" value="1"/>
</dbReference>
<sequence length="452" mass="51878">MRLLLRPIAVLILVLLTGCIYYNTFYNAKKNFAGAVRGTDVEPGRANKDLLEKCVTRCEKVVKYHPHSKWADDAVLLMGKCFYYMAEHRKALRKFEELETYYPKSGLLAEAYYYQGLANQALQNRDDAIESFRNSAADDPKAKFADAAAYQVVNTHYLGEEYGDALRSSDDFLSAHAKSKYRREVIFIRAQSLFELEKYEESITAFGKFIDLKAKKESRFQARLKIGEAYLKLGRTQEALDVFLALRKEVLGPLEDARLAIRIAESSRSLGDTEQALEQLEEVTVLYPRTEASAEAYYTMGEICEQDLRDLEKAREYYDKARTEAPYSEFSNEALMRSTSIAKLGEYREKVKSGEESELAETQFLLAELYYLEFNRVDEALPEYRKVVDDYPGSEYGPKAAFAIAWILDHVKKDYNEAREAYLKVVTRYPNTTYSDASEKAAKRIERESSSQ</sequence>
<evidence type="ECO:0000313" key="3">
    <source>
        <dbReference type="Proteomes" id="UP000315525"/>
    </source>
</evidence>